<evidence type="ECO:0000313" key="2">
    <source>
        <dbReference type="EMBL" id="PSR27335.1"/>
    </source>
</evidence>
<dbReference type="CDD" id="cd02042">
    <property type="entry name" value="ParAB_family"/>
    <property type="match status" value="1"/>
</dbReference>
<reference evidence="2 3" key="1">
    <citation type="journal article" date="2014" name="BMC Genomics">
        <title>Comparison of environmental and isolate Sulfobacillus genomes reveals diverse carbon, sulfur, nitrogen, and hydrogen metabolisms.</title>
        <authorList>
            <person name="Justice N.B."/>
            <person name="Norman A."/>
            <person name="Brown C.T."/>
            <person name="Singh A."/>
            <person name="Thomas B.C."/>
            <person name="Banfield J.F."/>
        </authorList>
    </citation>
    <scope>NUCLEOTIDE SEQUENCE [LARGE SCALE GENOMIC DNA]</scope>
    <source>
        <strain evidence="2">AMDSBA4</strain>
    </source>
</reference>
<dbReference type="EMBL" id="PXYW01000111">
    <property type="protein sequence ID" value="PSR27335.1"/>
    <property type="molecule type" value="Genomic_DNA"/>
</dbReference>
<evidence type="ECO:0000313" key="3">
    <source>
        <dbReference type="Proteomes" id="UP000242972"/>
    </source>
</evidence>
<organism evidence="2 3">
    <name type="scientific">Sulfobacillus benefaciens</name>
    <dbReference type="NCBI Taxonomy" id="453960"/>
    <lineage>
        <taxon>Bacteria</taxon>
        <taxon>Bacillati</taxon>
        <taxon>Bacillota</taxon>
        <taxon>Clostridia</taxon>
        <taxon>Eubacteriales</taxon>
        <taxon>Clostridiales Family XVII. Incertae Sedis</taxon>
        <taxon>Sulfobacillus</taxon>
    </lineage>
</organism>
<dbReference type="PANTHER" id="PTHR13696:SF52">
    <property type="entry name" value="PARA FAMILY PROTEIN CT_582"/>
    <property type="match status" value="1"/>
</dbReference>
<protein>
    <recommendedName>
        <fullName evidence="1">AAA domain-containing protein</fullName>
    </recommendedName>
</protein>
<comment type="caution">
    <text evidence="2">The sequence shown here is derived from an EMBL/GenBank/DDBJ whole genome shotgun (WGS) entry which is preliminary data.</text>
</comment>
<dbReference type="InterPro" id="IPR027417">
    <property type="entry name" value="P-loop_NTPase"/>
</dbReference>
<dbReference type="Proteomes" id="UP000242972">
    <property type="component" value="Unassembled WGS sequence"/>
</dbReference>
<sequence length="284" mass="31394">MPTTSSNGLNYARYEEISRMPKVLVLANQKGGVMKSTLSVNLAVGFALRGYRTLLIDCDPQANSTYSLGVEADQDQCLEAFVHQSDLRTPPILSSEPVDGITVDVIPAWISMGLIERWPDVKSAPDPKIVASRIRKAMGNVYDWVIVDGPPHLGYWNQVALEVGDKVLIPVPQAGNYPLIGLLQMRSTIESVQARSNARLRLLGVVSTLVDSRTSMGRTARERLELFVRDPDLIFDTQIPRATSVEWSQAHEGSNLFIAAPREAVTVAIVKLMEEVEARWQRNG</sequence>
<name>A0A2T2WYM1_9FIRM</name>
<proteinExistence type="predicted"/>
<dbReference type="Pfam" id="PF13614">
    <property type="entry name" value="AAA_31"/>
    <property type="match status" value="1"/>
</dbReference>
<dbReference type="InterPro" id="IPR025669">
    <property type="entry name" value="AAA_dom"/>
</dbReference>
<dbReference type="Gene3D" id="3.40.50.300">
    <property type="entry name" value="P-loop containing nucleotide triphosphate hydrolases"/>
    <property type="match status" value="1"/>
</dbReference>
<accession>A0A2T2WYM1</accession>
<dbReference type="PANTHER" id="PTHR13696">
    <property type="entry name" value="P-LOOP CONTAINING NUCLEOSIDE TRIPHOSPHATE HYDROLASE"/>
    <property type="match status" value="1"/>
</dbReference>
<evidence type="ECO:0000259" key="1">
    <source>
        <dbReference type="Pfam" id="PF13614"/>
    </source>
</evidence>
<gene>
    <name evidence="2" type="ORF">C7B46_19505</name>
</gene>
<dbReference type="SUPFAM" id="SSF52540">
    <property type="entry name" value="P-loop containing nucleoside triphosphate hydrolases"/>
    <property type="match status" value="1"/>
</dbReference>
<dbReference type="AlphaFoldDB" id="A0A2T2WYM1"/>
<dbReference type="InterPro" id="IPR050678">
    <property type="entry name" value="DNA_Partitioning_ATPase"/>
</dbReference>
<feature type="domain" description="AAA" evidence="1">
    <location>
        <begin position="22"/>
        <end position="201"/>
    </location>
</feature>